<evidence type="ECO:0000313" key="4">
    <source>
        <dbReference type="Proteomes" id="UP000001554"/>
    </source>
</evidence>
<gene>
    <name evidence="5" type="primary">LOC118427010</name>
</gene>
<evidence type="ECO:0000256" key="2">
    <source>
        <dbReference type="SAM" id="MobiDB-lite"/>
    </source>
</evidence>
<reference evidence="5" key="2">
    <citation type="submission" date="2025-08" db="UniProtKB">
        <authorList>
            <consortium name="RefSeq"/>
        </authorList>
    </citation>
    <scope>IDENTIFICATION</scope>
    <source>
        <strain evidence="5">S238N-H82</strain>
        <tissue evidence="5">Testes</tissue>
    </source>
</reference>
<dbReference type="GeneID" id="118427010"/>
<dbReference type="GO" id="GO:0004653">
    <property type="term" value="F:polypeptide N-acetylgalactosaminyltransferase activity"/>
    <property type="evidence" value="ECO:0000318"/>
    <property type="project" value="GO_Central"/>
</dbReference>
<organism evidence="4 5">
    <name type="scientific">Branchiostoma floridae</name>
    <name type="common">Florida lancelet</name>
    <name type="synonym">Amphioxus</name>
    <dbReference type="NCBI Taxonomy" id="7739"/>
    <lineage>
        <taxon>Eukaryota</taxon>
        <taxon>Metazoa</taxon>
        <taxon>Chordata</taxon>
        <taxon>Cephalochordata</taxon>
        <taxon>Leptocardii</taxon>
        <taxon>Amphioxiformes</taxon>
        <taxon>Branchiostomatidae</taxon>
        <taxon>Branchiostoma</taxon>
    </lineage>
</organism>
<dbReference type="Gene3D" id="3.90.550.10">
    <property type="entry name" value="Spore Coat Polysaccharide Biosynthesis Protein SpsA, Chain A"/>
    <property type="match status" value="1"/>
</dbReference>
<sequence>MLSRARKKCEQENGKPLASESTKPNANFGRGHEKNLEQRSEQLLLGSINASISLPLKSTFTKTQNQRAKPESSEDYTVRSSLQQTLTFIAEGERNTPKAPITFQDSQFLPTVHIKPPSDPNSPGENGTAVHLTNLTEAEKNLRNELLEKYGLDEFVSRKISLHRRLPYSRPESCRTQTYLSNLPTVSIIVVLHNEAVSVLKRTLHSILDNTPSALLQEVLLIDDFSNNVDLGWDLEDYISRLPKIRLVRTRRREGLTRARIRAAHVASGAVLVFLDAHVECNTGWLEPLVDRIARDRKTVVSPGIDWIHGDTFGLDYGTFTHRVTWGWSLGFGFDHAHDQRWVKLPAHEQVKPVRTPMLLGGLFAIDREFFRELGMYDPGLEYWGGEHFEISFKVWMCGGSIETLACSRVGHVWGSRKTYSTGNRTIDYWTQRNNMRVAEVWMDNYKEHFYIRQPHLRKPQT</sequence>
<dbReference type="KEGG" id="bfo:118427010"/>
<keyword evidence="1" id="KW-1015">Disulfide bond</keyword>
<evidence type="ECO:0000313" key="5">
    <source>
        <dbReference type="RefSeq" id="XP_035692540.1"/>
    </source>
</evidence>
<evidence type="ECO:0000259" key="3">
    <source>
        <dbReference type="Pfam" id="PF00535"/>
    </source>
</evidence>
<dbReference type="GO" id="GO:0005794">
    <property type="term" value="C:Golgi apparatus"/>
    <property type="evidence" value="ECO:0000318"/>
    <property type="project" value="GO_Central"/>
</dbReference>
<dbReference type="GO" id="GO:0006493">
    <property type="term" value="P:protein O-linked glycosylation"/>
    <property type="evidence" value="ECO:0000318"/>
    <property type="project" value="GO_Central"/>
</dbReference>
<dbReference type="RefSeq" id="XP_035692540.1">
    <property type="nucleotide sequence ID" value="XM_035836647.1"/>
</dbReference>
<dbReference type="AlphaFoldDB" id="A0A9J7N7B9"/>
<dbReference type="OMA" id="THAYNEY"/>
<dbReference type="PANTHER" id="PTHR11675:SF131">
    <property type="entry name" value="POLYPEPTIDE N-ACETYLGALACTOSAMINYLTRANSFERASE 9-RELATED"/>
    <property type="match status" value="1"/>
</dbReference>
<feature type="region of interest" description="Disordered" evidence="2">
    <location>
        <begin position="1"/>
        <end position="39"/>
    </location>
</feature>
<protein>
    <submittedName>
        <fullName evidence="5">Polypeptide N-acetylgalactosaminyltransferase 4-like</fullName>
    </submittedName>
</protein>
<dbReference type="PANTHER" id="PTHR11675">
    <property type="entry name" value="N-ACETYLGALACTOSAMINYLTRANSFERASE"/>
    <property type="match status" value="1"/>
</dbReference>
<feature type="compositionally biased region" description="Basic and acidic residues" evidence="2">
    <location>
        <begin position="30"/>
        <end position="39"/>
    </location>
</feature>
<accession>A0A9J7N7B9</accession>
<dbReference type="OrthoDB" id="6119243at2759"/>
<dbReference type="InterPro" id="IPR001173">
    <property type="entry name" value="Glyco_trans_2-like"/>
</dbReference>
<dbReference type="Pfam" id="PF00535">
    <property type="entry name" value="Glycos_transf_2"/>
    <property type="match status" value="1"/>
</dbReference>
<keyword evidence="4" id="KW-1185">Reference proteome</keyword>
<feature type="domain" description="Glycosyltransferase 2-like" evidence="3">
    <location>
        <begin position="187"/>
        <end position="374"/>
    </location>
</feature>
<dbReference type="Proteomes" id="UP000001554">
    <property type="component" value="Chromosome 12"/>
</dbReference>
<evidence type="ECO:0000256" key="1">
    <source>
        <dbReference type="ARBA" id="ARBA00023157"/>
    </source>
</evidence>
<dbReference type="SUPFAM" id="SSF53448">
    <property type="entry name" value="Nucleotide-diphospho-sugar transferases"/>
    <property type="match status" value="1"/>
</dbReference>
<reference evidence="4" key="1">
    <citation type="journal article" date="2020" name="Nat. Ecol. Evol.">
        <title>Deeply conserved synteny resolves early events in vertebrate evolution.</title>
        <authorList>
            <person name="Simakov O."/>
            <person name="Marletaz F."/>
            <person name="Yue J.X."/>
            <person name="O'Connell B."/>
            <person name="Jenkins J."/>
            <person name="Brandt A."/>
            <person name="Calef R."/>
            <person name="Tung C.H."/>
            <person name="Huang T.K."/>
            <person name="Schmutz J."/>
            <person name="Satoh N."/>
            <person name="Yu J.K."/>
            <person name="Putnam N.H."/>
            <person name="Green R.E."/>
            <person name="Rokhsar D.S."/>
        </authorList>
    </citation>
    <scope>NUCLEOTIDE SEQUENCE [LARGE SCALE GENOMIC DNA]</scope>
    <source>
        <strain evidence="4">S238N-H82</strain>
    </source>
</reference>
<name>A0A9J7N7B9_BRAFL</name>
<proteinExistence type="predicted"/>
<dbReference type="InterPro" id="IPR029044">
    <property type="entry name" value="Nucleotide-diphossugar_trans"/>
</dbReference>